<dbReference type="Proteomes" id="UP000499080">
    <property type="component" value="Unassembled WGS sequence"/>
</dbReference>
<evidence type="ECO:0000313" key="1">
    <source>
        <dbReference type="EMBL" id="GBM99452.1"/>
    </source>
</evidence>
<reference evidence="1 2" key="1">
    <citation type="journal article" date="2019" name="Sci. Rep.">
        <title>Orb-weaving spider Araneus ventricosus genome elucidates the spidroin gene catalogue.</title>
        <authorList>
            <person name="Kono N."/>
            <person name="Nakamura H."/>
            <person name="Ohtoshi R."/>
            <person name="Moran D.A.P."/>
            <person name="Shinohara A."/>
            <person name="Yoshida Y."/>
            <person name="Fujiwara M."/>
            <person name="Mori M."/>
            <person name="Tomita M."/>
            <person name="Arakawa K."/>
        </authorList>
    </citation>
    <scope>NUCLEOTIDE SEQUENCE [LARGE SCALE GENOMIC DNA]</scope>
</reference>
<gene>
    <name evidence="1" type="ORF">AVEN_133473_1</name>
</gene>
<dbReference type="EMBL" id="BGPR01004418">
    <property type="protein sequence ID" value="GBM99452.1"/>
    <property type="molecule type" value="Genomic_DNA"/>
</dbReference>
<comment type="caution">
    <text evidence="1">The sequence shown here is derived from an EMBL/GenBank/DDBJ whole genome shotgun (WGS) entry which is preliminary data.</text>
</comment>
<proteinExistence type="predicted"/>
<accession>A0A4Y2KDJ3</accession>
<keyword evidence="2" id="KW-1185">Reference proteome</keyword>
<sequence length="95" mass="10559">MIGEDLQIFFQSRVTRTNAIGYIALGDIVTKIVLWVFGGNSPTGRIMENDALFSNIPETRSTGNRKTQHLHKLTIPAYSKSRTITVIARTIALIV</sequence>
<dbReference type="AlphaFoldDB" id="A0A4Y2KDJ3"/>
<organism evidence="1 2">
    <name type="scientific">Araneus ventricosus</name>
    <name type="common">Orbweaver spider</name>
    <name type="synonym">Epeira ventricosa</name>
    <dbReference type="NCBI Taxonomy" id="182803"/>
    <lineage>
        <taxon>Eukaryota</taxon>
        <taxon>Metazoa</taxon>
        <taxon>Ecdysozoa</taxon>
        <taxon>Arthropoda</taxon>
        <taxon>Chelicerata</taxon>
        <taxon>Arachnida</taxon>
        <taxon>Araneae</taxon>
        <taxon>Araneomorphae</taxon>
        <taxon>Entelegynae</taxon>
        <taxon>Araneoidea</taxon>
        <taxon>Araneidae</taxon>
        <taxon>Araneus</taxon>
    </lineage>
</organism>
<protein>
    <submittedName>
        <fullName evidence="1">Uncharacterized protein</fullName>
    </submittedName>
</protein>
<name>A0A4Y2KDJ3_ARAVE</name>
<evidence type="ECO:0000313" key="2">
    <source>
        <dbReference type="Proteomes" id="UP000499080"/>
    </source>
</evidence>